<accession>A0A4R6YLZ0</accession>
<sequence length="468" mass="52135">MLSHRLIRLWHSRLAWLIGVQFVLWMLSGLYMSTAPIDWIHGDHWVWPDARVVLPTAVVSSAHLQQQFPDSMRFTLKTLFGQTVYEVHRPNAIVLVDGVSGVTRPPLDATAVRTLAQARFAHPRAIRSIDWLDKAPGEVSGRPAPLWRVRFDGASAPTLYYSPFTGELLAKRFAGWRVFDALWMLHIMDYATRSNVNNWLLRIAAGIALAFVLSGAALLAVSRRRPRTVPSVRLPRRPLRTRIHRVAGWAIGAQLLVWVGSGLTMSLLDHSVVEGHTYARPPAPAAAIDYSSLLAPSVIAAHHAGQARSVAFQTAVDGPVYVVTTPSGAYRYNAHTGVPQPVTAAVAHSAVAADYAGPGRLQTPEWLAAADLETRGHEGGFWRVRIDDDLRTTIYVSAQTGSIVERRNRVWRLFDIAWMLHIMDYRARENFNHPLLIAVAFGGTCLSVSGLLLLWRRWRAPRQRRVTA</sequence>
<proteinExistence type="predicted"/>
<feature type="transmembrane region" description="Helical" evidence="1">
    <location>
        <begin position="199"/>
        <end position="221"/>
    </location>
</feature>
<dbReference type="PANTHER" id="PTHR34219:SF3">
    <property type="entry name" value="BLL7967 PROTEIN"/>
    <property type="match status" value="1"/>
</dbReference>
<keyword evidence="1" id="KW-0472">Membrane</keyword>
<dbReference type="PANTHER" id="PTHR34219">
    <property type="entry name" value="IRON-REGULATED INNER MEMBRANE PROTEIN-RELATED"/>
    <property type="match status" value="1"/>
</dbReference>
<evidence type="ECO:0000313" key="3">
    <source>
        <dbReference type="Proteomes" id="UP000295293"/>
    </source>
</evidence>
<reference evidence="2 3" key="1">
    <citation type="submission" date="2019-03" db="EMBL/GenBank/DDBJ databases">
        <title>Genomic Encyclopedia of Type Strains, Phase IV (KMG-IV): sequencing the most valuable type-strain genomes for metagenomic binning, comparative biology and taxonomic classification.</title>
        <authorList>
            <person name="Goeker M."/>
        </authorList>
    </citation>
    <scope>NUCLEOTIDE SEQUENCE [LARGE SCALE GENOMIC DNA]</scope>
    <source>
        <strain evidence="2 3">DSM 21667</strain>
    </source>
</reference>
<dbReference type="RefSeq" id="WP_133821453.1">
    <property type="nucleotide sequence ID" value="NZ_SNZH01000021.1"/>
</dbReference>
<dbReference type="Pfam" id="PF03929">
    <property type="entry name" value="PepSY_TM"/>
    <property type="match status" value="1"/>
</dbReference>
<keyword evidence="1" id="KW-1133">Transmembrane helix</keyword>
<organism evidence="2 3">
    <name type="scientific">Tahibacter aquaticus</name>
    <dbReference type="NCBI Taxonomy" id="520092"/>
    <lineage>
        <taxon>Bacteria</taxon>
        <taxon>Pseudomonadati</taxon>
        <taxon>Pseudomonadota</taxon>
        <taxon>Gammaproteobacteria</taxon>
        <taxon>Lysobacterales</taxon>
        <taxon>Rhodanobacteraceae</taxon>
        <taxon>Tahibacter</taxon>
    </lineage>
</organism>
<dbReference type="OrthoDB" id="9806195at2"/>
<dbReference type="AlphaFoldDB" id="A0A4R6YLZ0"/>
<evidence type="ECO:0000313" key="2">
    <source>
        <dbReference type="EMBL" id="TDR38347.1"/>
    </source>
</evidence>
<dbReference type="InterPro" id="IPR005625">
    <property type="entry name" value="PepSY-ass_TM"/>
</dbReference>
<feature type="transmembrane region" description="Helical" evidence="1">
    <location>
        <begin position="12"/>
        <end position="32"/>
    </location>
</feature>
<keyword evidence="3" id="KW-1185">Reference proteome</keyword>
<dbReference type="EMBL" id="SNZH01000021">
    <property type="protein sequence ID" value="TDR38347.1"/>
    <property type="molecule type" value="Genomic_DNA"/>
</dbReference>
<feature type="transmembrane region" description="Helical" evidence="1">
    <location>
        <begin position="246"/>
        <end position="268"/>
    </location>
</feature>
<evidence type="ECO:0000256" key="1">
    <source>
        <dbReference type="SAM" id="Phobius"/>
    </source>
</evidence>
<dbReference type="Proteomes" id="UP000295293">
    <property type="component" value="Unassembled WGS sequence"/>
</dbReference>
<name>A0A4R6YLZ0_9GAMM</name>
<gene>
    <name evidence="2" type="ORF">DFR29_12119</name>
</gene>
<comment type="caution">
    <text evidence="2">The sequence shown here is derived from an EMBL/GenBank/DDBJ whole genome shotgun (WGS) entry which is preliminary data.</text>
</comment>
<feature type="transmembrane region" description="Helical" evidence="1">
    <location>
        <begin position="435"/>
        <end position="455"/>
    </location>
</feature>
<keyword evidence="1" id="KW-0812">Transmembrane</keyword>
<protein>
    <submittedName>
        <fullName evidence="2">Putative iron-regulated membrane protein</fullName>
    </submittedName>
</protein>